<dbReference type="InterPro" id="IPR003599">
    <property type="entry name" value="Ig_sub"/>
</dbReference>
<proteinExistence type="predicted"/>
<reference evidence="6" key="1">
    <citation type="submission" date="2025-08" db="UniProtKB">
        <authorList>
            <consortium name="RefSeq"/>
        </authorList>
    </citation>
    <scope>IDENTIFICATION</scope>
    <source>
        <tissue evidence="6">Gonads</tissue>
    </source>
</reference>
<feature type="domain" description="Ig-like" evidence="4">
    <location>
        <begin position="19"/>
        <end position="109"/>
    </location>
</feature>
<dbReference type="GeneID" id="115886775"/>
<dbReference type="Pfam" id="PF08205">
    <property type="entry name" value="C2-set_2"/>
    <property type="match status" value="1"/>
</dbReference>
<comment type="subcellular location">
    <subcellularLocation>
        <location evidence="1">Membrane</location>
        <topology evidence="1">Single-pass membrane protein</topology>
    </subcellularLocation>
</comment>
<dbReference type="PROSITE" id="PS50835">
    <property type="entry name" value="IG_LIKE"/>
    <property type="match status" value="2"/>
</dbReference>
<dbReference type="SUPFAM" id="SSF48726">
    <property type="entry name" value="Immunoglobulin"/>
    <property type="match status" value="2"/>
</dbReference>
<evidence type="ECO:0000256" key="2">
    <source>
        <dbReference type="ARBA" id="ARBA00023136"/>
    </source>
</evidence>
<organism evidence="5 6">
    <name type="scientific">Sitophilus oryzae</name>
    <name type="common">Rice weevil</name>
    <name type="synonym">Curculio oryzae</name>
    <dbReference type="NCBI Taxonomy" id="7048"/>
    <lineage>
        <taxon>Eukaryota</taxon>
        <taxon>Metazoa</taxon>
        <taxon>Ecdysozoa</taxon>
        <taxon>Arthropoda</taxon>
        <taxon>Hexapoda</taxon>
        <taxon>Insecta</taxon>
        <taxon>Pterygota</taxon>
        <taxon>Neoptera</taxon>
        <taxon>Endopterygota</taxon>
        <taxon>Coleoptera</taxon>
        <taxon>Polyphaga</taxon>
        <taxon>Cucujiformia</taxon>
        <taxon>Curculionidae</taxon>
        <taxon>Dryophthorinae</taxon>
        <taxon>Sitophilus</taxon>
    </lineage>
</organism>
<evidence type="ECO:0000313" key="6">
    <source>
        <dbReference type="RefSeq" id="XP_030761919.1"/>
    </source>
</evidence>
<dbReference type="RefSeq" id="XP_030761919.1">
    <property type="nucleotide sequence ID" value="XM_030906059.1"/>
</dbReference>
<dbReference type="OrthoDB" id="6343941at2759"/>
<dbReference type="Proteomes" id="UP000504635">
    <property type="component" value="Unplaced"/>
</dbReference>
<evidence type="ECO:0000256" key="1">
    <source>
        <dbReference type="ARBA" id="ARBA00004167"/>
    </source>
</evidence>
<dbReference type="AlphaFoldDB" id="A0A6J2YFM1"/>
<protein>
    <submittedName>
        <fullName evidence="6">B-cell receptor CD22-like</fullName>
    </submittedName>
</protein>
<dbReference type="InterPro" id="IPR007110">
    <property type="entry name" value="Ig-like_dom"/>
</dbReference>
<dbReference type="Pfam" id="PF13895">
    <property type="entry name" value="Ig_2"/>
    <property type="match status" value="1"/>
</dbReference>
<dbReference type="GO" id="GO:0016020">
    <property type="term" value="C:membrane"/>
    <property type="evidence" value="ECO:0007669"/>
    <property type="project" value="UniProtKB-SubCell"/>
</dbReference>
<dbReference type="InterPro" id="IPR013162">
    <property type="entry name" value="CD80_C2-set"/>
</dbReference>
<feature type="domain" description="Ig-like" evidence="4">
    <location>
        <begin position="120"/>
        <end position="219"/>
    </location>
</feature>
<evidence type="ECO:0000313" key="5">
    <source>
        <dbReference type="Proteomes" id="UP000504635"/>
    </source>
</evidence>
<evidence type="ECO:0000259" key="4">
    <source>
        <dbReference type="PROSITE" id="PS50835"/>
    </source>
</evidence>
<dbReference type="FunFam" id="2.60.40.10:FF:000437">
    <property type="entry name" value="Beat-IIIc, isoform A"/>
    <property type="match status" value="1"/>
</dbReference>
<evidence type="ECO:0000256" key="3">
    <source>
        <dbReference type="ARBA" id="ARBA00023157"/>
    </source>
</evidence>
<dbReference type="SMART" id="SM00409">
    <property type="entry name" value="IG"/>
    <property type="match status" value="1"/>
</dbReference>
<dbReference type="InParanoid" id="A0A6J2YFM1"/>
<dbReference type="Gene3D" id="2.60.40.10">
    <property type="entry name" value="Immunoglobulins"/>
    <property type="match status" value="2"/>
</dbReference>
<accession>A0A6J2YFM1</accession>
<name>A0A6J2YFM1_SITOR</name>
<keyword evidence="5" id="KW-1185">Reference proteome</keyword>
<dbReference type="InterPro" id="IPR013783">
    <property type="entry name" value="Ig-like_fold"/>
</dbReference>
<gene>
    <name evidence="6" type="primary">LOC115886775</name>
</gene>
<dbReference type="InterPro" id="IPR036179">
    <property type="entry name" value="Ig-like_dom_sf"/>
</dbReference>
<sequence>MNCLKELEVVIPVAVRVEDTVTLQCKYDLEGDQLYTVKWYKGSREFYRFVPKELPNTVIFPLPGIDVDLSKSTPNEVVLRNVQPEVSGKYKCEVTSDAPNFFMKQKTGTMYVIDAPTDDPRLQVERESSDKGETIKANCTAPPAYPGTNITWFLNGRKISESYTKSTPLEAHKTVSQRKLYITSSGIELQINEDTFQLSEKNLISTPTQGGLTRSVSLATSSIPDEVKLFET</sequence>
<dbReference type="KEGG" id="soy:115886775"/>
<dbReference type="PANTHER" id="PTHR21261:SF15">
    <property type="entry name" value="BEATEN PATH IIIA, ISOFORM D-RELATED"/>
    <property type="match status" value="1"/>
</dbReference>
<dbReference type="PANTHER" id="PTHR21261">
    <property type="entry name" value="BEAT PROTEIN"/>
    <property type="match status" value="1"/>
</dbReference>
<keyword evidence="2" id="KW-0472">Membrane</keyword>
<dbReference type="CDD" id="cd00096">
    <property type="entry name" value="Ig"/>
    <property type="match status" value="1"/>
</dbReference>
<keyword evidence="3" id="KW-1015">Disulfide bond</keyword>